<keyword evidence="3" id="KW-1185">Reference proteome</keyword>
<sequence>MAGNQGQPGRGHGLIRWLLAACLPLVALPTLADTWPELELIGEHPIDGMRAGNLSGLAQCRGSLWGVSDRDDDRLYRFELKDGAWQAQAVAFDPPPVPESGLPWGLKMRTWLASWLRGGDLDFEGITCDQAGNLYLVSEAHAAVLQLPVSGAPHWLKIDSAMVRQARASGMLLNFNALFEGVAVNPAGDRLWLAGERERRGLVAIERQQSVWACGRRCVLFSEAGVEMQPPQLPDARPVSRDFADLAWFDGKLFTLERNAYRICRRDADSGQIERCWSFAADALTEPRRYDQLFGVAEALVVDAEGAWIGLDNNEGARADGERRPIVWRFAAPAGGWSAKP</sequence>
<evidence type="ECO:0000313" key="2">
    <source>
        <dbReference type="EMBL" id="AQW70639.1"/>
    </source>
</evidence>
<dbReference type="EMBL" id="CP019952">
    <property type="protein sequence ID" value="AQW70639.1"/>
    <property type="molecule type" value="Genomic_DNA"/>
</dbReference>
<reference evidence="2 3" key="1">
    <citation type="submission" date="2017-02" db="EMBL/GenBank/DDBJ databases">
        <authorList>
            <person name="Guo L."/>
        </authorList>
    </citation>
    <scope>NUCLEOTIDE SEQUENCE [LARGE SCALE GENOMIC DNA]</scope>
    <source>
        <strain evidence="2 3">PRS09-11288</strain>
    </source>
</reference>
<name>A0ABN4Y5F7_9PSED</name>
<evidence type="ECO:0000313" key="3">
    <source>
        <dbReference type="Proteomes" id="UP000191010"/>
    </source>
</evidence>
<evidence type="ECO:0000259" key="1">
    <source>
        <dbReference type="Pfam" id="PF13449"/>
    </source>
</evidence>
<dbReference type="SUPFAM" id="SSF101898">
    <property type="entry name" value="NHL repeat"/>
    <property type="match status" value="1"/>
</dbReference>
<accession>A0ABN4Y5F7</accession>
<dbReference type="InterPro" id="IPR027372">
    <property type="entry name" value="Phytase-like_dom"/>
</dbReference>
<feature type="domain" description="Phytase-like" evidence="1">
    <location>
        <begin position="51"/>
        <end position="324"/>
    </location>
</feature>
<protein>
    <submittedName>
        <fullName evidence="2">DNA topoisomerase IV</fullName>
    </submittedName>
</protein>
<gene>
    <name evidence="2" type="ORF">B2J77_02180</name>
</gene>
<organism evidence="2 3">
    <name type="scientific">Pseudomonas parafulva</name>
    <dbReference type="NCBI Taxonomy" id="157782"/>
    <lineage>
        <taxon>Bacteria</taxon>
        <taxon>Pseudomonadati</taxon>
        <taxon>Pseudomonadota</taxon>
        <taxon>Gammaproteobacteria</taxon>
        <taxon>Pseudomonadales</taxon>
        <taxon>Pseudomonadaceae</taxon>
        <taxon>Pseudomonas</taxon>
    </lineage>
</organism>
<proteinExistence type="predicted"/>
<dbReference type="Proteomes" id="UP000191010">
    <property type="component" value="Chromosome"/>
</dbReference>
<dbReference type="Pfam" id="PF13449">
    <property type="entry name" value="Phytase-like"/>
    <property type="match status" value="1"/>
</dbReference>